<dbReference type="Proteomes" id="UP001595075">
    <property type="component" value="Unassembled WGS sequence"/>
</dbReference>
<feature type="compositionally biased region" description="Basic and acidic residues" evidence="5">
    <location>
        <begin position="723"/>
        <end position="732"/>
    </location>
</feature>
<feature type="transmembrane region" description="Helical" evidence="6">
    <location>
        <begin position="479"/>
        <end position="500"/>
    </location>
</feature>
<organism evidence="9 10">
    <name type="scientific">Oculimacula yallundae</name>
    <dbReference type="NCBI Taxonomy" id="86028"/>
    <lineage>
        <taxon>Eukaryota</taxon>
        <taxon>Fungi</taxon>
        <taxon>Dikarya</taxon>
        <taxon>Ascomycota</taxon>
        <taxon>Pezizomycotina</taxon>
        <taxon>Leotiomycetes</taxon>
        <taxon>Helotiales</taxon>
        <taxon>Ploettnerulaceae</taxon>
        <taxon>Oculimacula</taxon>
    </lineage>
</organism>
<reference evidence="9 10" key="1">
    <citation type="journal article" date="2024" name="Commun. Biol.">
        <title>Comparative genomic analysis of thermophilic fungi reveals convergent evolutionary adaptations and gene losses.</title>
        <authorList>
            <person name="Steindorff A.S."/>
            <person name="Aguilar-Pontes M.V."/>
            <person name="Robinson A.J."/>
            <person name="Andreopoulos B."/>
            <person name="LaButti K."/>
            <person name="Kuo A."/>
            <person name="Mondo S."/>
            <person name="Riley R."/>
            <person name="Otillar R."/>
            <person name="Haridas S."/>
            <person name="Lipzen A."/>
            <person name="Grimwood J."/>
            <person name="Schmutz J."/>
            <person name="Clum A."/>
            <person name="Reid I.D."/>
            <person name="Moisan M.C."/>
            <person name="Butler G."/>
            <person name="Nguyen T.T.M."/>
            <person name="Dewar K."/>
            <person name="Conant G."/>
            <person name="Drula E."/>
            <person name="Henrissat B."/>
            <person name="Hansel C."/>
            <person name="Singer S."/>
            <person name="Hutchinson M.I."/>
            <person name="de Vries R.P."/>
            <person name="Natvig D.O."/>
            <person name="Powell A.J."/>
            <person name="Tsang A."/>
            <person name="Grigoriev I.V."/>
        </authorList>
    </citation>
    <scope>NUCLEOTIDE SEQUENCE [LARGE SCALE GENOMIC DNA]</scope>
    <source>
        <strain evidence="9 10">CBS 494.80</strain>
    </source>
</reference>
<evidence type="ECO:0000256" key="6">
    <source>
        <dbReference type="SAM" id="Phobius"/>
    </source>
</evidence>
<evidence type="ECO:0000256" key="5">
    <source>
        <dbReference type="SAM" id="MobiDB-lite"/>
    </source>
</evidence>
<evidence type="ECO:0000256" key="2">
    <source>
        <dbReference type="ARBA" id="ARBA00022692"/>
    </source>
</evidence>
<evidence type="ECO:0000259" key="8">
    <source>
        <dbReference type="Pfam" id="PF20877"/>
    </source>
</evidence>
<feature type="region of interest" description="Disordered" evidence="5">
    <location>
        <begin position="723"/>
        <end position="749"/>
    </location>
</feature>
<dbReference type="EMBL" id="JAZHXI010000012">
    <property type="protein sequence ID" value="KAL2065721.1"/>
    <property type="molecule type" value="Genomic_DNA"/>
</dbReference>
<dbReference type="InterPro" id="IPR049456">
    <property type="entry name" value="Anoctamin_N_fung"/>
</dbReference>
<keyword evidence="3 6" id="KW-1133">Transmembrane helix</keyword>
<evidence type="ECO:0000313" key="9">
    <source>
        <dbReference type="EMBL" id="KAL2065721.1"/>
    </source>
</evidence>
<dbReference type="PANTHER" id="PTHR12308:SF73">
    <property type="entry name" value="ANOCTAMIN"/>
    <property type="match status" value="1"/>
</dbReference>
<dbReference type="Pfam" id="PF20877">
    <property type="entry name" value="Anoctamin_N"/>
    <property type="match status" value="1"/>
</dbReference>
<evidence type="ECO:0008006" key="11">
    <source>
        <dbReference type="Google" id="ProtNLM"/>
    </source>
</evidence>
<feature type="transmembrane region" description="Helical" evidence="6">
    <location>
        <begin position="332"/>
        <end position="356"/>
    </location>
</feature>
<keyword evidence="10" id="KW-1185">Reference proteome</keyword>
<feature type="domain" description="Anoctamin transmembrane" evidence="7">
    <location>
        <begin position="217"/>
        <end position="690"/>
    </location>
</feature>
<dbReference type="InterPro" id="IPR007632">
    <property type="entry name" value="Anoctamin"/>
</dbReference>
<evidence type="ECO:0000256" key="3">
    <source>
        <dbReference type="ARBA" id="ARBA00022989"/>
    </source>
</evidence>
<feature type="transmembrane region" description="Helical" evidence="6">
    <location>
        <begin position="368"/>
        <end position="394"/>
    </location>
</feature>
<protein>
    <recommendedName>
        <fullName evidence="11">Plasma membrane channel protein</fullName>
    </recommendedName>
</protein>
<evidence type="ECO:0000259" key="7">
    <source>
        <dbReference type="Pfam" id="PF04547"/>
    </source>
</evidence>
<feature type="transmembrane region" description="Helical" evidence="6">
    <location>
        <begin position="616"/>
        <end position="635"/>
    </location>
</feature>
<comment type="subcellular location">
    <subcellularLocation>
        <location evidence="1">Membrane</location>
        <topology evidence="1">Multi-pass membrane protein</topology>
    </subcellularLocation>
</comment>
<keyword evidence="4 6" id="KW-0472">Membrane</keyword>
<gene>
    <name evidence="9" type="ORF">VTL71DRAFT_3391</name>
</gene>
<dbReference type="InterPro" id="IPR049452">
    <property type="entry name" value="Anoctamin_TM"/>
</dbReference>
<sequence length="779" mass="87145">MPTSVKSSSSSPSFPSPTTIPTSFTRETVSVIWEAVMATVKSLYEPNSKTGNALKSNLDVDYVINYRFATTGKAQAEEQFVKLIQTLNNVGLATEVRNSENCSLLIFVKVASDKHLKAEVYRSRVQDWLYGIRTAAPEKEMQKAIDDEPITEAERLRITYLLITKSETDGGAGITPKEGEWKGVESIFALHDHAFNKAWIKDITSKYFLNAEDLAAIKDKFGEKIAFYFSFLQSYFLFLTFPAGFGALSWLVLGQFSPVYAVVNALWCIVFVEYWKKQETDLSVQWGVRGVSKIQRKRPAFQHENIMRDPITGEDVKIYSPAKRLARQLLQVPFALAAAFALGSLIATCFGIEIFISEVYAGPFKQYLVFLPTVILTTVMPTLSALLTGFAGRLTDIENYETQDAYEAAMISKIFILNFITSYLPIFLTAFVYVPFAQIIVPYLDVFQLAVKPFAENEKQMATPKANFQINPDRLKKQVIYFTVTAQIVSFALEVIVPYIKRKVFHKVKEVQAGRAAKRGGDSGAVALEDHPDEAEFLTRVRNEAELDVYDVTTDFREMVVQFGYLSLFSVVWPLTGVSFFVNNWIELRGDALKIALETQRPVPWRGDSIGPWLDALGFLAWLGSLTSAALVYLFSGNGLGPSGTPWNIKAWGLLLTMFFSEHIYLAVKLGVRTALSKLDSPGLQKERSERYLVRKKYLEESIGRENADTAATGGIAAGEKISRSTLEEEARQSTLSGHGTPEEQFWGRQRGQVETIAIGRNFIAKAAPQKGKESKKEL</sequence>
<comment type="caution">
    <text evidence="9">The sequence shown here is derived from an EMBL/GenBank/DDBJ whole genome shotgun (WGS) entry which is preliminary data.</text>
</comment>
<keyword evidence="2 6" id="KW-0812">Transmembrane</keyword>
<feature type="transmembrane region" description="Helical" evidence="6">
    <location>
        <begin position="258"/>
        <end position="275"/>
    </location>
</feature>
<feature type="domain" description="Anoctamin alpha-beta plait" evidence="8">
    <location>
        <begin position="59"/>
        <end position="184"/>
    </location>
</feature>
<name>A0ABR4C866_9HELO</name>
<proteinExistence type="predicted"/>
<accession>A0ABR4C866</accession>
<evidence type="ECO:0000313" key="10">
    <source>
        <dbReference type="Proteomes" id="UP001595075"/>
    </source>
</evidence>
<evidence type="ECO:0000256" key="4">
    <source>
        <dbReference type="ARBA" id="ARBA00023136"/>
    </source>
</evidence>
<feature type="transmembrane region" description="Helical" evidence="6">
    <location>
        <begin position="225"/>
        <end position="252"/>
    </location>
</feature>
<dbReference type="PANTHER" id="PTHR12308">
    <property type="entry name" value="ANOCTAMIN"/>
    <property type="match status" value="1"/>
</dbReference>
<evidence type="ECO:0000256" key="1">
    <source>
        <dbReference type="ARBA" id="ARBA00004141"/>
    </source>
</evidence>
<feature type="transmembrane region" description="Helical" evidence="6">
    <location>
        <begin position="415"/>
        <end position="436"/>
    </location>
</feature>
<dbReference type="Pfam" id="PF04547">
    <property type="entry name" value="Anoctamin"/>
    <property type="match status" value="1"/>
</dbReference>